<evidence type="ECO:0000313" key="2">
    <source>
        <dbReference type="Proteomes" id="UP000325945"/>
    </source>
</evidence>
<evidence type="ECO:0000313" key="1">
    <source>
        <dbReference type="EMBL" id="KAE8332193.1"/>
    </source>
</evidence>
<accession>A0A5N6XHE8</accession>
<organism evidence="1 2">
    <name type="scientific">Aspergillus sergii</name>
    <dbReference type="NCBI Taxonomy" id="1034303"/>
    <lineage>
        <taxon>Eukaryota</taxon>
        <taxon>Fungi</taxon>
        <taxon>Dikarya</taxon>
        <taxon>Ascomycota</taxon>
        <taxon>Pezizomycotina</taxon>
        <taxon>Eurotiomycetes</taxon>
        <taxon>Eurotiomycetidae</taxon>
        <taxon>Eurotiales</taxon>
        <taxon>Aspergillaceae</taxon>
        <taxon>Aspergillus</taxon>
        <taxon>Aspergillus subgen. Circumdati</taxon>
    </lineage>
</organism>
<dbReference type="Proteomes" id="UP000325945">
    <property type="component" value="Unassembled WGS sequence"/>
</dbReference>
<reference evidence="2" key="1">
    <citation type="submission" date="2019-04" db="EMBL/GenBank/DDBJ databases">
        <title>Friends and foes A comparative genomics studyof 23 Aspergillus species from section Flavi.</title>
        <authorList>
            <consortium name="DOE Joint Genome Institute"/>
            <person name="Kjaerbolling I."/>
            <person name="Vesth T."/>
            <person name="Frisvad J.C."/>
            <person name="Nybo J.L."/>
            <person name="Theobald S."/>
            <person name="Kildgaard S."/>
            <person name="Isbrandt T."/>
            <person name="Kuo A."/>
            <person name="Sato A."/>
            <person name="Lyhne E.K."/>
            <person name="Kogle M.E."/>
            <person name="Wiebenga A."/>
            <person name="Kun R.S."/>
            <person name="Lubbers R.J."/>
            <person name="Makela M.R."/>
            <person name="Barry K."/>
            <person name="Chovatia M."/>
            <person name="Clum A."/>
            <person name="Daum C."/>
            <person name="Haridas S."/>
            <person name="He G."/>
            <person name="LaButti K."/>
            <person name="Lipzen A."/>
            <person name="Mondo S."/>
            <person name="Riley R."/>
            <person name="Salamov A."/>
            <person name="Simmons B.A."/>
            <person name="Magnuson J.K."/>
            <person name="Henrissat B."/>
            <person name="Mortensen U.H."/>
            <person name="Larsen T.O."/>
            <person name="Devries R.P."/>
            <person name="Grigoriev I.V."/>
            <person name="Machida M."/>
            <person name="Baker S.E."/>
            <person name="Andersen M.R."/>
        </authorList>
    </citation>
    <scope>NUCLEOTIDE SEQUENCE [LARGE SCALE GENOMIC DNA]</scope>
    <source>
        <strain evidence="2">CBS 130017</strain>
    </source>
</reference>
<gene>
    <name evidence="1" type="ORF">BDV39DRAFT_200344</name>
</gene>
<dbReference type="AlphaFoldDB" id="A0A5N6XHE8"/>
<dbReference type="GO" id="GO:0000160">
    <property type="term" value="P:phosphorelay signal transduction system"/>
    <property type="evidence" value="ECO:0007669"/>
    <property type="project" value="InterPro"/>
</dbReference>
<dbReference type="Gene3D" id="1.20.120.160">
    <property type="entry name" value="HPT domain"/>
    <property type="match status" value="1"/>
</dbReference>
<proteinExistence type="predicted"/>
<name>A0A5N6XHE8_9EURO</name>
<dbReference type="InterPro" id="IPR036641">
    <property type="entry name" value="HPT_dom_sf"/>
</dbReference>
<sequence>MDSKHESKEYATSIHSVASTTTTLLDTSKGSFLEGKRFHVEAKGIRAFRPPMPMRQNEIPIYTADGTLAYTATKEKAMSSHTILASPKHGDLFSIDFRPGCCPWIRFLNPVEGDVIPEIALQGKLTTRAMSFTPPEGGCRWEWKYSTIDSPSGGKLKALCLEKIDGTECGKATRIAYLLRSPDTRATGSSCCSAGNGGQLVISPDVDLSMVEEALVIATCLVMLRRERDRRRFIQAMVIGEARYVLDSEQKELAGIARKVNSLKGSSGSLGLTKVTNGLIKIQEDCTKQIKDGTEELDSFLERIMKALEDVKADYSVVKEAFQEAYDVEDNQEDNEDN</sequence>
<dbReference type="SUPFAM" id="SSF47226">
    <property type="entry name" value="Histidine-containing phosphotransfer domain, HPT domain"/>
    <property type="match status" value="1"/>
</dbReference>
<keyword evidence="2" id="KW-1185">Reference proteome</keyword>
<protein>
    <submittedName>
        <fullName evidence="1">Uncharacterized protein</fullName>
    </submittedName>
</protein>
<dbReference type="EMBL" id="ML741766">
    <property type="protein sequence ID" value="KAE8332193.1"/>
    <property type="molecule type" value="Genomic_DNA"/>
</dbReference>